<dbReference type="Proteomes" id="UP001652623">
    <property type="component" value="Chromosome 9"/>
</dbReference>
<keyword evidence="1" id="KW-0732">Signal</keyword>
<dbReference type="Gene3D" id="3.90.1300.10">
    <property type="entry name" value="Amidase signature (AS) domain"/>
    <property type="match status" value="2"/>
</dbReference>
<evidence type="ECO:0000313" key="3">
    <source>
        <dbReference type="Proteomes" id="UP001652623"/>
    </source>
</evidence>
<evidence type="ECO:0000256" key="1">
    <source>
        <dbReference type="SAM" id="SignalP"/>
    </source>
</evidence>
<protein>
    <submittedName>
        <fullName evidence="4">Probable amidase At4g34880 isoform X2</fullName>
    </submittedName>
</protein>
<dbReference type="PANTHER" id="PTHR42678">
    <property type="entry name" value="AMIDASE"/>
    <property type="match status" value="1"/>
</dbReference>
<reference evidence="4" key="1">
    <citation type="submission" date="2025-08" db="UniProtKB">
        <authorList>
            <consortium name="RefSeq"/>
        </authorList>
    </citation>
    <scope>IDENTIFICATION</scope>
    <source>
        <tissue evidence="4">Seedling</tissue>
    </source>
</reference>
<dbReference type="SUPFAM" id="SSF75304">
    <property type="entry name" value="Amidase signature (AS) enzymes"/>
    <property type="match status" value="1"/>
</dbReference>
<dbReference type="GeneID" id="107427572"/>
<sequence>MAMKNPSSSLCPQLTLLVIIIFSRINGQEFTIQEATIEGIQRAFEENKLTSRQLVDFYLQRIEILNPILRSVIEVNPDAQDQADEADRQRKGNQGRSLYGELHGIPVLVKDSIATKDKLNTTAGSYALLGSVVPRDAGVVKKLREAGAVILGKASLTEWYSFRGLGQIPNGWCARAGQGLKPTVGLTSRAGVIPVLPRHDTIGSMSRTVMDAVYVLDAIVGFDQHDYEATKEAAKFIPPGGYKQFLNLDGIRGKRLGVVRSPFIDSLNKSSVSQAFENHLNTLRERGATIVDNLEIENVDVILSPKRSGELTAMLAEFKLSLNDYLKELIASPVRSLAEVIAFNNNNPDLEKTKEYGQATFIASEKTTGFGEKEREAVELMKNLSREGFEKLILENALDALVTPGTGAIAVLAIGGHPGITVPAGYDKNGMPFGICFGGLKGTEPKLIETAYAFEQATKVRKPPFSISFKMDDKDLFGIC</sequence>
<name>A0A6P4AAW7_ZIZJJ</name>
<dbReference type="InterPro" id="IPR036928">
    <property type="entry name" value="AS_sf"/>
</dbReference>
<dbReference type="RefSeq" id="XP_015893444.1">
    <property type="nucleotide sequence ID" value="XM_016037958.4"/>
</dbReference>
<dbReference type="AlphaFoldDB" id="A0A6P4AAW7"/>
<gene>
    <name evidence="4" type="primary">LOC107427572</name>
</gene>
<accession>A0A6P4AAW7</accession>
<feature type="domain" description="Amidase" evidence="2">
    <location>
        <begin position="179"/>
        <end position="408"/>
    </location>
</feature>
<keyword evidence="3" id="KW-1185">Reference proteome</keyword>
<evidence type="ECO:0000259" key="2">
    <source>
        <dbReference type="Pfam" id="PF01425"/>
    </source>
</evidence>
<dbReference type="InterPro" id="IPR023631">
    <property type="entry name" value="Amidase_dom"/>
</dbReference>
<dbReference type="Pfam" id="PF01425">
    <property type="entry name" value="Amidase"/>
    <property type="match status" value="2"/>
</dbReference>
<dbReference type="PANTHER" id="PTHR42678:SF25">
    <property type="entry name" value="AMIDASE C869.01"/>
    <property type="match status" value="1"/>
</dbReference>
<proteinExistence type="predicted"/>
<organism evidence="3 4">
    <name type="scientific">Ziziphus jujuba</name>
    <name type="common">Chinese jujube</name>
    <name type="synonym">Ziziphus sativa</name>
    <dbReference type="NCBI Taxonomy" id="326968"/>
    <lineage>
        <taxon>Eukaryota</taxon>
        <taxon>Viridiplantae</taxon>
        <taxon>Streptophyta</taxon>
        <taxon>Embryophyta</taxon>
        <taxon>Tracheophyta</taxon>
        <taxon>Spermatophyta</taxon>
        <taxon>Magnoliopsida</taxon>
        <taxon>eudicotyledons</taxon>
        <taxon>Gunneridae</taxon>
        <taxon>Pentapetalae</taxon>
        <taxon>rosids</taxon>
        <taxon>fabids</taxon>
        <taxon>Rosales</taxon>
        <taxon>Rhamnaceae</taxon>
        <taxon>Paliureae</taxon>
        <taxon>Ziziphus</taxon>
    </lineage>
</organism>
<evidence type="ECO:0000313" key="4">
    <source>
        <dbReference type="RefSeq" id="XP_015893444.1"/>
    </source>
</evidence>
<feature type="domain" description="Amidase" evidence="2">
    <location>
        <begin position="54"/>
        <end position="161"/>
    </location>
</feature>
<feature type="signal peptide" evidence="1">
    <location>
        <begin position="1"/>
        <end position="27"/>
    </location>
</feature>
<feature type="chain" id="PRO_5027976320" evidence="1">
    <location>
        <begin position="28"/>
        <end position="480"/>
    </location>
</feature>